<dbReference type="PANTHER" id="PTHR30509:SF9">
    <property type="entry name" value="MULTIDRUG RESISTANCE PROTEIN MDTO"/>
    <property type="match status" value="1"/>
</dbReference>
<feature type="transmembrane region" description="Helical" evidence="7">
    <location>
        <begin position="435"/>
        <end position="453"/>
    </location>
</feature>
<proteinExistence type="predicted"/>
<dbReference type="OrthoDB" id="105720at2"/>
<evidence type="ECO:0008006" key="10">
    <source>
        <dbReference type="Google" id="ProtNLM"/>
    </source>
</evidence>
<keyword evidence="6 7" id="KW-0472">Membrane</keyword>
<keyword evidence="4 7" id="KW-0812">Transmembrane</keyword>
<comment type="subcellular location">
    <subcellularLocation>
        <location evidence="1">Cell membrane</location>
        <topology evidence="1">Multi-pass membrane protein</topology>
    </subcellularLocation>
</comment>
<feature type="transmembrane region" description="Helical" evidence="7">
    <location>
        <begin position="383"/>
        <end position="401"/>
    </location>
</feature>
<dbReference type="Proteomes" id="UP000321820">
    <property type="component" value="Chromosome"/>
</dbReference>
<dbReference type="AlphaFoldDB" id="A0A5B9EIB7"/>
<evidence type="ECO:0000256" key="4">
    <source>
        <dbReference type="ARBA" id="ARBA00022692"/>
    </source>
</evidence>
<dbReference type="PANTHER" id="PTHR30509">
    <property type="entry name" value="P-HYDROXYBENZOIC ACID EFFLUX PUMP SUBUNIT-RELATED"/>
    <property type="match status" value="1"/>
</dbReference>
<feature type="transmembrane region" description="Helical" evidence="7">
    <location>
        <begin position="33"/>
        <end position="59"/>
    </location>
</feature>
<sequence>MSTRFHRGTMLELLQDELSPYPGRTAGALRDTLGIVLAVVIAMTLQLPGFSLSAALLLLMQRERPGLTLRAGLQILAGCALAAIASIVWVQLTDGNEVARFLGVALCVFVSAFCMAASTLPMLWTIFGFYGFVDLAYWDGHHTASAGVSYCLFQVASLALVLACATAVEYLFASRHPAEELNQELHRRLSALARFFAALAQDDPDTRPPALRRAHRDLLQLEHAGDFRLHELYDRLQGSEEAARMPVGLQYRIGILTRVIRKSVVFGFTSFTADASDELKAGARTLAALCDLAAAGQRVDHVALAGAPRGPFEEIFRELQQYREVSAAAVDVAGRQALERHRSNGFRFFQPGVFEQSEQVIYALKLTLAVLTCYILYNAVAWPGILTCVVTVLFTGLNSTGAMKQKQLYRFAGAVIGGVLGIATVSLLFPNMDSVTSLVAVLAPVVFLSGWVMRSPRIGYVGVQIGFAFFLSTLQGFGPPTQLNPARDRVIGIALGIGVMWFVFDQLWPVRTSDALGSALRKINGATSRLHTLMLQADAAEVVAAEFQRLRGMVSVELTNMQQMDFAAQFEIGRHRKRELVRTRRLLREIEGAAAEFYREAGRIPA</sequence>
<organism evidence="8 9">
    <name type="scientific">Terriglobus albidus</name>
    <dbReference type="NCBI Taxonomy" id="1592106"/>
    <lineage>
        <taxon>Bacteria</taxon>
        <taxon>Pseudomonadati</taxon>
        <taxon>Acidobacteriota</taxon>
        <taxon>Terriglobia</taxon>
        <taxon>Terriglobales</taxon>
        <taxon>Acidobacteriaceae</taxon>
        <taxon>Terriglobus</taxon>
    </lineage>
</organism>
<evidence type="ECO:0000256" key="5">
    <source>
        <dbReference type="ARBA" id="ARBA00022989"/>
    </source>
</evidence>
<keyword evidence="5 7" id="KW-1133">Transmembrane helix</keyword>
<evidence type="ECO:0000313" key="8">
    <source>
        <dbReference type="EMBL" id="QEE30795.1"/>
    </source>
</evidence>
<evidence type="ECO:0000313" key="9">
    <source>
        <dbReference type="Proteomes" id="UP000321820"/>
    </source>
</evidence>
<evidence type="ECO:0000256" key="7">
    <source>
        <dbReference type="SAM" id="Phobius"/>
    </source>
</evidence>
<keyword evidence="3" id="KW-1003">Cell membrane</keyword>
<dbReference type="EMBL" id="CP042806">
    <property type="protein sequence ID" value="QEE30795.1"/>
    <property type="molecule type" value="Genomic_DNA"/>
</dbReference>
<dbReference type="Pfam" id="PF04632">
    <property type="entry name" value="FUSC"/>
    <property type="match status" value="1"/>
</dbReference>
<dbReference type="GO" id="GO:0022857">
    <property type="term" value="F:transmembrane transporter activity"/>
    <property type="evidence" value="ECO:0007669"/>
    <property type="project" value="InterPro"/>
</dbReference>
<dbReference type="KEGG" id="talb:FTW19_24015"/>
<reference evidence="8 9" key="1">
    <citation type="submission" date="2019-08" db="EMBL/GenBank/DDBJ databases">
        <title>Complete genome sequence of Terriglobus albidus strain ORNL.</title>
        <authorList>
            <person name="Podar M."/>
        </authorList>
    </citation>
    <scope>NUCLEOTIDE SEQUENCE [LARGE SCALE GENOMIC DNA]</scope>
    <source>
        <strain evidence="8 9">ORNL</strain>
    </source>
</reference>
<dbReference type="InterPro" id="IPR006726">
    <property type="entry name" value="PHBA_efflux_AaeB/fusaric-R"/>
</dbReference>
<feature type="transmembrane region" description="Helical" evidence="7">
    <location>
        <begin position="147"/>
        <end position="172"/>
    </location>
</feature>
<keyword evidence="2" id="KW-0813">Transport</keyword>
<evidence type="ECO:0000256" key="1">
    <source>
        <dbReference type="ARBA" id="ARBA00004651"/>
    </source>
</evidence>
<gene>
    <name evidence="8" type="ORF">FTW19_24015</name>
</gene>
<feature type="transmembrane region" description="Helical" evidence="7">
    <location>
        <begin position="490"/>
        <end position="508"/>
    </location>
</feature>
<accession>A0A5B9EIB7</accession>
<feature type="transmembrane region" description="Helical" evidence="7">
    <location>
        <begin position="102"/>
        <end position="127"/>
    </location>
</feature>
<evidence type="ECO:0000256" key="6">
    <source>
        <dbReference type="ARBA" id="ARBA00023136"/>
    </source>
</evidence>
<feature type="transmembrane region" description="Helical" evidence="7">
    <location>
        <begin position="460"/>
        <end position="478"/>
    </location>
</feature>
<evidence type="ECO:0000256" key="2">
    <source>
        <dbReference type="ARBA" id="ARBA00022448"/>
    </source>
</evidence>
<evidence type="ECO:0000256" key="3">
    <source>
        <dbReference type="ARBA" id="ARBA00022475"/>
    </source>
</evidence>
<feature type="transmembrane region" description="Helical" evidence="7">
    <location>
        <begin position="408"/>
        <end position="429"/>
    </location>
</feature>
<keyword evidence="9" id="KW-1185">Reference proteome</keyword>
<name>A0A5B9EIB7_9BACT</name>
<dbReference type="RefSeq" id="WP_147650092.1">
    <property type="nucleotide sequence ID" value="NZ_CP042806.1"/>
</dbReference>
<dbReference type="GO" id="GO:0005886">
    <property type="term" value="C:plasma membrane"/>
    <property type="evidence" value="ECO:0007669"/>
    <property type="project" value="UniProtKB-SubCell"/>
</dbReference>
<protein>
    <recommendedName>
        <fullName evidence="10">FUSC family protein</fullName>
    </recommendedName>
</protein>
<feature type="transmembrane region" description="Helical" evidence="7">
    <location>
        <begin position="71"/>
        <end position="90"/>
    </location>
</feature>